<evidence type="ECO:0000256" key="1">
    <source>
        <dbReference type="ARBA" id="ARBA00004123"/>
    </source>
</evidence>
<dbReference type="Gene3D" id="4.10.240.10">
    <property type="entry name" value="Zn(2)-C6 fungal-type DNA-binding domain"/>
    <property type="match status" value="1"/>
</dbReference>
<gene>
    <name evidence="5" type="ORF">M430DRAFT_24091</name>
</gene>
<accession>A0A2T3BE76</accession>
<feature type="compositionally biased region" description="Low complexity" evidence="3">
    <location>
        <begin position="231"/>
        <end position="255"/>
    </location>
</feature>
<dbReference type="PROSITE" id="PS50048">
    <property type="entry name" value="ZN2_CY6_FUNGAL_2"/>
    <property type="match status" value="1"/>
</dbReference>
<feature type="compositionally biased region" description="Polar residues" evidence="3">
    <location>
        <begin position="121"/>
        <end position="140"/>
    </location>
</feature>
<evidence type="ECO:0000259" key="4">
    <source>
        <dbReference type="PROSITE" id="PS50048"/>
    </source>
</evidence>
<name>A0A2T3BE76_AMORE</name>
<sequence>MPRPKKPGAPEPKRRSRNGCWPCKTRKVKCDETRPTCLNCQKQGETCDYSIRLNWEGRGKKQAEVSGGPGQINFSAGMISAGPSRPITRVSGGGPKTSPVGFQTSPFGRQHQSAAVEMQGQPRSNPAFANQSPQEQQEASQLPPPRSVPSEMSTIDPALMASLGSTAAMYNDSTYGGMHGRLEPQYRQSYERCHSPTPGTMPVHPPAVPRFRQARALEDAVSSPSETGIGSPAASTLSSRSTALPSSESSASTPSFFGNARDNGEFPPPDMVNSDRPLKRVRYQSGQDANSPSYDPTMPPPNMTSYLTTYNIESQASSVILAAPNSAGTPLTPASSHSDDALRDSYKVYPARLSPPPTHDSPDPRRLSVSSLLSAPPGMSYQNDRTFGGGNRGAQDWSHQSHDIYQDTTTYGIDRGFKDLDIGKNDDMNAISGSSPVSTRAHLDLVLGADGEFLPMEFGFGMEESSTALENGAYYDKPVPVCIPRALEPLPSKLLENPMNLLYFHHFINHTADCLIPHNCSSNPFKSTLPQMAVQDDNLLNLLLAYSASHRARLLRQPEPATRIALWVQDIFPNLRRALDHPSEIISNANLATAIMLASLEIISPKAFGVSVPWQIHLDTARQMIAARGGPQRMKTASRGDKVSSFLWSWFAYLDVLGSLSGGKANASSSTWILDYEIDEEDDYQIDCILGFTSRCIRILAKIAELSRICDSERIGPDHSIRADWQPSDDVVARAGKLESDLAASRLHPAKPCTHMQSTGEAAYQWDSLEMAATNEAFHWGGLVHLHRRILGKPSTHNDVQTAVREIFGALYKVRRGSSAEACLLFPMFTAGCDTQDERQRADILERIKGVERFGMTQVHKARTLMERVWETGKPWETLMAGEFFG</sequence>
<dbReference type="GeneID" id="36573090"/>
<dbReference type="GO" id="GO:0005634">
    <property type="term" value="C:nucleus"/>
    <property type="evidence" value="ECO:0007669"/>
    <property type="project" value="UniProtKB-SubCell"/>
</dbReference>
<proteinExistence type="predicted"/>
<comment type="subcellular location">
    <subcellularLocation>
        <location evidence="1">Nucleus</location>
    </subcellularLocation>
</comment>
<dbReference type="GO" id="GO:0000976">
    <property type="term" value="F:transcription cis-regulatory region binding"/>
    <property type="evidence" value="ECO:0007669"/>
    <property type="project" value="TreeGrafter"/>
</dbReference>
<dbReference type="Proteomes" id="UP000241818">
    <property type="component" value="Unassembled WGS sequence"/>
</dbReference>
<dbReference type="STRING" id="857342.A0A2T3BE76"/>
<feature type="region of interest" description="Disordered" evidence="3">
    <location>
        <begin position="85"/>
        <end position="152"/>
    </location>
</feature>
<dbReference type="GO" id="GO:0045944">
    <property type="term" value="P:positive regulation of transcription by RNA polymerase II"/>
    <property type="evidence" value="ECO:0007669"/>
    <property type="project" value="TreeGrafter"/>
</dbReference>
<dbReference type="CDD" id="cd00067">
    <property type="entry name" value="GAL4"/>
    <property type="match status" value="1"/>
</dbReference>
<organism evidence="5 6">
    <name type="scientific">Amorphotheca resinae ATCC 22711</name>
    <dbReference type="NCBI Taxonomy" id="857342"/>
    <lineage>
        <taxon>Eukaryota</taxon>
        <taxon>Fungi</taxon>
        <taxon>Dikarya</taxon>
        <taxon>Ascomycota</taxon>
        <taxon>Pezizomycotina</taxon>
        <taxon>Leotiomycetes</taxon>
        <taxon>Helotiales</taxon>
        <taxon>Amorphothecaceae</taxon>
        <taxon>Amorphotheca</taxon>
    </lineage>
</organism>
<feature type="compositionally biased region" description="Polar residues" evidence="3">
    <location>
        <begin position="284"/>
        <end position="294"/>
    </location>
</feature>
<dbReference type="PROSITE" id="PS00463">
    <property type="entry name" value="ZN2_CY6_FUNGAL_1"/>
    <property type="match status" value="1"/>
</dbReference>
<dbReference type="InterPro" id="IPR001138">
    <property type="entry name" value="Zn2Cys6_DnaBD"/>
</dbReference>
<protein>
    <recommendedName>
        <fullName evidence="4">Zn(2)-C6 fungal-type domain-containing protein</fullName>
    </recommendedName>
</protein>
<dbReference type="PANTHER" id="PTHR37534">
    <property type="entry name" value="TRANSCRIPTIONAL ACTIVATOR PROTEIN UGA3"/>
    <property type="match status" value="1"/>
</dbReference>
<reference evidence="5 6" key="1">
    <citation type="journal article" date="2018" name="New Phytol.">
        <title>Comparative genomics and transcriptomics depict ericoid mycorrhizal fungi as versatile saprotrophs and plant mutualists.</title>
        <authorList>
            <person name="Martino E."/>
            <person name="Morin E."/>
            <person name="Grelet G.A."/>
            <person name="Kuo A."/>
            <person name="Kohler A."/>
            <person name="Daghino S."/>
            <person name="Barry K.W."/>
            <person name="Cichocki N."/>
            <person name="Clum A."/>
            <person name="Dockter R.B."/>
            <person name="Hainaut M."/>
            <person name="Kuo R.C."/>
            <person name="LaButti K."/>
            <person name="Lindahl B.D."/>
            <person name="Lindquist E.A."/>
            <person name="Lipzen A."/>
            <person name="Khouja H.R."/>
            <person name="Magnuson J."/>
            <person name="Murat C."/>
            <person name="Ohm R.A."/>
            <person name="Singer S.W."/>
            <person name="Spatafora J.W."/>
            <person name="Wang M."/>
            <person name="Veneault-Fourrey C."/>
            <person name="Henrissat B."/>
            <person name="Grigoriev I.V."/>
            <person name="Martin F.M."/>
            <person name="Perotto S."/>
        </authorList>
    </citation>
    <scope>NUCLEOTIDE SEQUENCE [LARGE SCALE GENOMIC DNA]</scope>
    <source>
        <strain evidence="5 6">ATCC 22711</strain>
    </source>
</reference>
<evidence type="ECO:0000313" key="6">
    <source>
        <dbReference type="Proteomes" id="UP000241818"/>
    </source>
</evidence>
<dbReference type="PANTHER" id="PTHR37534:SF43">
    <property type="entry name" value="FINGER DOMAIN PROTEIN, PUTATIVE (AFU_ORTHOLOGUE AFUA_1G01850)-RELATED"/>
    <property type="match status" value="1"/>
</dbReference>
<dbReference type="OrthoDB" id="5229455at2759"/>
<dbReference type="RefSeq" id="XP_024725197.1">
    <property type="nucleotide sequence ID" value="XM_024865009.1"/>
</dbReference>
<dbReference type="InterPro" id="IPR036864">
    <property type="entry name" value="Zn2-C6_fun-type_DNA-bd_sf"/>
</dbReference>
<feature type="region of interest" description="Disordered" evidence="3">
    <location>
        <begin position="217"/>
        <end position="306"/>
    </location>
</feature>
<dbReference type="GO" id="GO:0000981">
    <property type="term" value="F:DNA-binding transcription factor activity, RNA polymerase II-specific"/>
    <property type="evidence" value="ECO:0007669"/>
    <property type="project" value="InterPro"/>
</dbReference>
<evidence type="ECO:0000256" key="3">
    <source>
        <dbReference type="SAM" id="MobiDB-lite"/>
    </source>
</evidence>
<dbReference type="SMART" id="SM00066">
    <property type="entry name" value="GAL4"/>
    <property type="match status" value="1"/>
</dbReference>
<dbReference type="InterPro" id="IPR021858">
    <property type="entry name" value="Fun_TF"/>
</dbReference>
<keyword evidence="2" id="KW-0539">Nucleus</keyword>
<dbReference type="Pfam" id="PF11951">
    <property type="entry name" value="Fungal_trans_2"/>
    <property type="match status" value="1"/>
</dbReference>
<evidence type="ECO:0000313" key="5">
    <source>
        <dbReference type="EMBL" id="PSS27672.1"/>
    </source>
</evidence>
<dbReference type="AlphaFoldDB" id="A0A2T3BE76"/>
<keyword evidence="6" id="KW-1185">Reference proteome</keyword>
<dbReference type="Pfam" id="PF00172">
    <property type="entry name" value="Zn_clus"/>
    <property type="match status" value="1"/>
</dbReference>
<dbReference type="SUPFAM" id="SSF57701">
    <property type="entry name" value="Zn2/Cys6 DNA-binding domain"/>
    <property type="match status" value="1"/>
</dbReference>
<feature type="region of interest" description="Disordered" evidence="3">
    <location>
        <begin position="349"/>
        <end position="398"/>
    </location>
</feature>
<dbReference type="EMBL" id="KZ679006">
    <property type="protein sequence ID" value="PSS27672.1"/>
    <property type="molecule type" value="Genomic_DNA"/>
</dbReference>
<dbReference type="GO" id="GO:0008270">
    <property type="term" value="F:zinc ion binding"/>
    <property type="evidence" value="ECO:0007669"/>
    <property type="project" value="InterPro"/>
</dbReference>
<evidence type="ECO:0000256" key="2">
    <source>
        <dbReference type="ARBA" id="ARBA00023242"/>
    </source>
</evidence>
<feature type="domain" description="Zn(2)-C6 fungal-type" evidence="4">
    <location>
        <begin position="19"/>
        <end position="49"/>
    </location>
</feature>
<dbReference type="InParanoid" id="A0A2T3BE76"/>
<feature type="compositionally biased region" description="Polar residues" evidence="3">
    <location>
        <begin position="100"/>
        <end position="113"/>
    </location>
</feature>